<keyword evidence="1" id="KW-0378">Hydrolase</keyword>
<reference evidence="2 3" key="1">
    <citation type="submission" date="2020-08" db="EMBL/GenBank/DDBJ databases">
        <title>Arenibacter gaetbuli sp. nov., isolated from a sand dune.</title>
        <authorList>
            <person name="Park S."/>
            <person name="Yoon J.-H."/>
        </authorList>
    </citation>
    <scope>NUCLEOTIDE SEQUENCE [LARGE SCALE GENOMIC DNA]</scope>
    <source>
        <strain evidence="2 3">BSSL-BM3</strain>
    </source>
</reference>
<dbReference type="PANTHER" id="PTHR47406:SF2">
    <property type="entry name" value="ALPHA GLUCURONIDASE N-TERMINAL DOMAIN-CONTAINING PROTEIN"/>
    <property type="match status" value="1"/>
</dbReference>
<protein>
    <submittedName>
        <fullName evidence="2">DUF4838 domain-containing protein</fullName>
    </submittedName>
</protein>
<dbReference type="Gene3D" id="3.30.379.10">
    <property type="entry name" value="Chitobiase/beta-hexosaminidase domain 2-like"/>
    <property type="match status" value="1"/>
</dbReference>
<dbReference type="SUPFAM" id="SSF55545">
    <property type="entry name" value="beta-N-acetylhexosaminidase-like domain"/>
    <property type="match status" value="1"/>
</dbReference>
<accession>A0ABR7QT09</accession>
<dbReference type="EMBL" id="JACLHY010000029">
    <property type="protein sequence ID" value="MBC8770209.1"/>
    <property type="molecule type" value="Genomic_DNA"/>
</dbReference>
<evidence type="ECO:0000256" key="1">
    <source>
        <dbReference type="ARBA" id="ARBA00022801"/>
    </source>
</evidence>
<name>A0ABR7QT09_9FLAO</name>
<proteinExistence type="predicted"/>
<dbReference type="RefSeq" id="WP_187587810.1">
    <property type="nucleotide sequence ID" value="NZ_JACLHY010000029.1"/>
</dbReference>
<dbReference type="Proteomes" id="UP000618952">
    <property type="component" value="Unassembled WGS sequence"/>
</dbReference>
<dbReference type="Gene3D" id="2.60.120.260">
    <property type="entry name" value="Galactose-binding domain-like"/>
    <property type="match status" value="1"/>
</dbReference>
<dbReference type="Pfam" id="PF16126">
    <property type="entry name" value="DUF4838"/>
    <property type="match status" value="1"/>
</dbReference>
<evidence type="ECO:0000313" key="2">
    <source>
        <dbReference type="EMBL" id="MBC8770209.1"/>
    </source>
</evidence>
<keyword evidence="3" id="KW-1185">Reference proteome</keyword>
<evidence type="ECO:0000313" key="3">
    <source>
        <dbReference type="Proteomes" id="UP000618952"/>
    </source>
</evidence>
<gene>
    <name evidence="2" type="ORF">H4O18_19575</name>
</gene>
<comment type="caution">
    <text evidence="2">The sequence shown here is derived from an EMBL/GenBank/DDBJ whole genome shotgun (WGS) entry which is preliminary data.</text>
</comment>
<sequence length="747" mass="84881">MKIVKSKFGFLGLLLMFLVISSCNMDGIELIHEGKSDYEIVLMGRGTESLNKSAEVLQSYLYEISGAKLDVVNETSQHVEKKKIYLGIDYEKDLEAHGISIRTKSNNLLISGGSDKATKYAVYEFLERYLGCRWYAPGSEKIPSSKTIDLPGIDFEYTPSITTRTVHSKLFYDNTDFADKQKVTHESFPNYVPSARVHTFHKFLPEEQFYESNPEYYALRGDQRLPTQLCLTNPDVLAIVKDSVASLFQQYPKARVLSVSQDDNQQHCQCDNCSKIDKEEGSPSGTMIRFVNEVAATFPDKMISTLAYQYTRKPCKSKPLDNVLITLCSIECDRSAPISEKCTDFANDLKGWGRLTNNIRIWDYTTQFTNFLAPFPNIQTLKPNIKLFRDNNAKWVFEQHSNNPSELFELRSYITAQLLWNPDQDIDVLLTDFTNGYYEEAGPFVKNYITKIHAKIKEDKDFFLFLYGDPSEAFTSYLSPELLDDYSQLFNEAEKAVANKPEIVARVKMARLGVDYAVLEACRKRLTDDYRLLIPTADGKKSINPLVTTLLDNFTATCAKNNVVLMNEMGFTVTEYLANYMSALEVARMPNKAMGKAVVTNTQPKKYAKEDPMVLTDGALGGSSFYANWLGYEGNDMEVVVDLGEPMNISTISLAFLQVTNHIVFFPSKVVYLGSLDNEHYFNLGTINNPLPLSKESKVNDIQFFKLDFDQKRSRYIKVKALNTKTPYWHHAAGLPSWLFADEIIIN</sequence>
<dbReference type="InterPro" id="IPR029018">
    <property type="entry name" value="Hex-like_dom2"/>
</dbReference>
<dbReference type="InterPro" id="IPR032287">
    <property type="entry name" value="DUF4838"/>
</dbReference>
<organism evidence="2 3">
    <name type="scientific">Arenibacter arenosicollis</name>
    <dbReference type="NCBI Taxonomy" id="2762274"/>
    <lineage>
        <taxon>Bacteria</taxon>
        <taxon>Pseudomonadati</taxon>
        <taxon>Bacteroidota</taxon>
        <taxon>Flavobacteriia</taxon>
        <taxon>Flavobacteriales</taxon>
        <taxon>Flavobacteriaceae</taxon>
        <taxon>Arenibacter</taxon>
    </lineage>
</organism>
<dbReference type="PROSITE" id="PS51257">
    <property type="entry name" value="PROKAR_LIPOPROTEIN"/>
    <property type="match status" value="1"/>
</dbReference>
<dbReference type="PANTHER" id="PTHR47406">
    <property type="entry name" value="COAGULATION FACTOR 5/8 TYPE, C-TERMINAL"/>
    <property type="match status" value="1"/>
</dbReference>